<feature type="region of interest" description="Disordered" evidence="1">
    <location>
        <begin position="34"/>
        <end position="125"/>
    </location>
</feature>
<proteinExistence type="predicted"/>
<evidence type="ECO:0000313" key="2">
    <source>
        <dbReference type="EMBL" id="KAK0717665.1"/>
    </source>
</evidence>
<reference evidence="2" key="1">
    <citation type="submission" date="2023-06" db="EMBL/GenBank/DDBJ databases">
        <title>Genome-scale phylogeny and comparative genomics of the fungal order Sordariales.</title>
        <authorList>
            <consortium name="Lawrence Berkeley National Laboratory"/>
            <person name="Hensen N."/>
            <person name="Bonometti L."/>
            <person name="Westerberg I."/>
            <person name="Brannstrom I.O."/>
            <person name="Guillou S."/>
            <person name="Cros-Aarteil S."/>
            <person name="Calhoun S."/>
            <person name="Haridas S."/>
            <person name="Kuo A."/>
            <person name="Mondo S."/>
            <person name="Pangilinan J."/>
            <person name="Riley R."/>
            <person name="LaButti K."/>
            <person name="Andreopoulos B."/>
            <person name="Lipzen A."/>
            <person name="Chen C."/>
            <person name="Yanf M."/>
            <person name="Daum C."/>
            <person name="Ng V."/>
            <person name="Clum A."/>
            <person name="Steindorff A."/>
            <person name="Ohm R."/>
            <person name="Martin F."/>
            <person name="Silar P."/>
            <person name="Natvig D."/>
            <person name="Lalanne C."/>
            <person name="Gautier V."/>
            <person name="Ament-velasquez S.L."/>
            <person name="Kruys A."/>
            <person name="Hutchinson M.I."/>
            <person name="Powell A.J."/>
            <person name="Barry K."/>
            <person name="Miller A.N."/>
            <person name="Grigoriev I.V."/>
            <person name="Debuchy R."/>
            <person name="Gladieux P."/>
            <person name="Thoren M.H."/>
            <person name="Johannesson H."/>
        </authorList>
    </citation>
    <scope>NUCLEOTIDE SEQUENCE</scope>
    <source>
        <strain evidence="2">SMH2392-1A</strain>
    </source>
</reference>
<organism evidence="2 3">
    <name type="scientific">Lasiosphaeria miniovina</name>
    <dbReference type="NCBI Taxonomy" id="1954250"/>
    <lineage>
        <taxon>Eukaryota</taxon>
        <taxon>Fungi</taxon>
        <taxon>Dikarya</taxon>
        <taxon>Ascomycota</taxon>
        <taxon>Pezizomycotina</taxon>
        <taxon>Sordariomycetes</taxon>
        <taxon>Sordariomycetidae</taxon>
        <taxon>Sordariales</taxon>
        <taxon>Lasiosphaeriaceae</taxon>
        <taxon>Lasiosphaeria</taxon>
    </lineage>
</organism>
<evidence type="ECO:0000256" key="1">
    <source>
        <dbReference type="SAM" id="MobiDB-lite"/>
    </source>
</evidence>
<protein>
    <submittedName>
        <fullName evidence="2">Uncharacterized protein</fullName>
    </submittedName>
</protein>
<dbReference type="EMBL" id="JAUIRO010000004">
    <property type="protein sequence ID" value="KAK0717665.1"/>
    <property type="molecule type" value="Genomic_DNA"/>
</dbReference>
<sequence>MEKIKETMKKGFERATNIDAELLCAAGADFGIVPPPAAVSDKRTDALPTTWPTREHHPSMTGGVSSHRSDTNKPASHSGAEARGPALDQAPSNEWHSWKTSLTQTQIARHDDRSRQPGWIHPFGN</sequence>
<accession>A0AA40DVZ9</accession>
<dbReference type="Proteomes" id="UP001172101">
    <property type="component" value="Unassembled WGS sequence"/>
</dbReference>
<name>A0AA40DVZ9_9PEZI</name>
<dbReference type="AlphaFoldDB" id="A0AA40DVZ9"/>
<evidence type="ECO:0000313" key="3">
    <source>
        <dbReference type="Proteomes" id="UP001172101"/>
    </source>
</evidence>
<feature type="compositionally biased region" description="Polar residues" evidence="1">
    <location>
        <begin position="90"/>
        <end position="107"/>
    </location>
</feature>
<gene>
    <name evidence="2" type="ORF">B0T26DRAFT_675942</name>
</gene>
<dbReference type="RefSeq" id="XP_060296458.1">
    <property type="nucleotide sequence ID" value="XM_060439903.1"/>
</dbReference>
<comment type="caution">
    <text evidence="2">The sequence shown here is derived from an EMBL/GenBank/DDBJ whole genome shotgun (WGS) entry which is preliminary data.</text>
</comment>
<dbReference type="GeneID" id="85323173"/>
<keyword evidence="3" id="KW-1185">Reference proteome</keyword>